<dbReference type="RefSeq" id="WP_097182271.1">
    <property type="nucleotide sequence ID" value="NZ_OCNK01000001.1"/>
</dbReference>
<dbReference type="GO" id="GO:0008270">
    <property type="term" value="F:zinc ion binding"/>
    <property type="evidence" value="ECO:0007669"/>
    <property type="project" value="InterPro"/>
</dbReference>
<dbReference type="PANTHER" id="PTHR11022">
    <property type="entry name" value="PEPTIDOGLYCAN RECOGNITION PROTEIN"/>
    <property type="match status" value="1"/>
</dbReference>
<dbReference type="InterPro" id="IPR015510">
    <property type="entry name" value="PGRP"/>
</dbReference>
<evidence type="ECO:0000313" key="6">
    <source>
        <dbReference type="Proteomes" id="UP000219482"/>
    </source>
</evidence>
<name>A0A286GE39_9ACTN</name>
<dbReference type="PANTHER" id="PTHR11022:SF41">
    <property type="entry name" value="PEPTIDOGLYCAN-RECOGNITION PROTEIN LC-RELATED"/>
    <property type="match status" value="1"/>
</dbReference>
<feature type="signal peptide" evidence="3">
    <location>
        <begin position="1"/>
        <end position="25"/>
    </location>
</feature>
<dbReference type="OrthoDB" id="514320at2"/>
<gene>
    <name evidence="5" type="ORF">SAMN06272739_0418</name>
</gene>
<keyword evidence="6" id="KW-1185">Reference proteome</keyword>
<evidence type="ECO:0000256" key="1">
    <source>
        <dbReference type="ARBA" id="ARBA00007553"/>
    </source>
</evidence>
<dbReference type="InterPro" id="IPR036505">
    <property type="entry name" value="Amidase/PGRP_sf"/>
</dbReference>
<accession>A0A286GE39</accession>
<evidence type="ECO:0000256" key="3">
    <source>
        <dbReference type="SAM" id="SignalP"/>
    </source>
</evidence>
<protein>
    <submittedName>
        <fullName evidence="5">LGFP repeat-containing protein</fullName>
    </submittedName>
</protein>
<evidence type="ECO:0000256" key="2">
    <source>
        <dbReference type="SAM" id="MobiDB-lite"/>
    </source>
</evidence>
<dbReference type="InterPro" id="IPR002502">
    <property type="entry name" value="Amidase_domain"/>
</dbReference>
<dbReference type="Pfam" id="PF08310">
    <property type="entry name" value="LGFP"/>
    <property type="match status" value="8"/>
</dbReference>
<organism evidence="5 6">
    <name type="scientific">Blastococcus haudaquaticus</name>
    <dbReference type="NCBI Taxonomy" id="1938745"/>
    <lineage>
        <taxon>Bacteria</taxon>
        <taxon>Bacillati</taxon>
        <taxon>Actinomycetota</taxon>
        <taxon>Actinomycetes</taxon>
        <taxon>Geodermatophilales</taxon>
        <taxon>Geodermatophilaceae</taxon>
        <taxon>Blastococcus</taxon>
    </lineage>
</organism>
<dbReference type="Pfam" id="PF01510">
    <property type="entry name" value="Amidase_2"/>
    <property type="match status" value="1"/>
</dbReference>
<sequence>MRRTLAGSIAFLAMSGTILVLPVYAEPTPEAEPVTTAAEEIPLGSVAAPEEAAAVQEGTTAAVQGVPDQAPVLAVQELDTEFSLVGVTWAHDPAVVDTLVQVRARSADGAWGEWTTVGVEDAEQNADSGQETRGGTSPLWTGPSTGVEVELVTRSGAAPTDVKLDLVDPGESVADAHLETPDIQDTADAALALPPVFSRAQWGADERIRTWAPQYAPTIKAATIHHTADSNNYTADDVPAIMRSIYRYHTVSRGWGDIGYNVIADKYGRLWEGRFGGLASTVIGAHAGGFNTGTFGVSMLGNYETAVPPQGMLDAVADIIAWKLSLYGVDPRGRTNLTSGGGGTSRYAAGVVVNLPTVFAHRDVGSTACPGKYAFSRMDDIRSRVTAQVDGGMSAIERRYASDAGLRQSLGAPVGGERWGAGFSFREYANGRLYWSGATDVRVVRGEILRVFLASGGAEVLGVPSTDEGQAGAGGAFNHFTRGTSIYWSPGTGAQVMRGAIRDRWLRTNAEWGLGYPTGGEVPVAGVAGAWKQTFQRGEVYWSEATGAFDLRGGLAQAWAAAGGASRLGLPTTGEVGVPGGAFTQDFSRGYTLVWTSSGTRLVLGGIRDVWLARGGARGVLGLPLHDEAPTSGGGWYVEFTGGTVVWTASSGAVALTGPIGARWSAAGGLGSSLGLPVAVQRATSDGRGQFVAFASGAGIYQPNGSAQAFLVAGDIGRRWTAWGGVSGLGLPIIDETRLGTGAGTFQVFARGKVFSSAGTGVQVVYGAVGAAYDSVGAEWSRLGLPTSGEYAVPGGVRADFQGGRITWTAATNTTTISYT</sequence>
<comment type="similarity">
    <text evidence="1">Belongs to the N-acetylmuramoyl-L-alanine amidase 2 family.</text>
</comment>
<dbReference type="AlphaFoldDB" id="A0A286GE39"/>
<dbReference type="EMBL" id="OCNK01000001">
    <property type="protein sequence ID" value="SOD93770.1"/>
    <property type="molecule type" value="Genomic_DNA"/>
</dbReference>
<proteinExistence type="inferred from homology"/>
<dbReference type="GO" id="GO:0008745">
    <property type="term" value="F:N-acetylmuramoyl-L-alanine amidase activity"/>
    <property type="evidence" value="ECO:0007669"/>
    <property type="project" value="InterPro"/>
</dbReference>
<reference evidence="6" key="1">
    <citation type="submission" date="2017-09" db="EMBL/GenBank/DDBJ databases">
        <authorList>
            <person name="Varghese N."/>
            <person name="Submissions S."/>
        </authorList>
    </citation>
    <scope>NUCLEOTIDE SEQUENCE [LARGE SCALE GENOMIC DNA]</scope>
    <source>
        <strain evidence="6">DSM 44270</strain>
    </source>
</reference>
<keyword evidence="3" id="KW-0732">Signal</keyword>
<dbReference type="CDD" id="cd06583">
    <property type="entry name" value="PGRP"/>
    <property type="match status" value="1"/>
</dbReference>
<dbReference type="SUPFAM" id="SSF55846">
    <property type="entry name" value="N-acetylmuramoyl-L-alanine amidase-like"/>
    <property type="match status" value="1"/>
</dbReference>
<dbReference type="SMART" id="SM00701">
    <property type="entry name" value="PGRP"/>
    <property type="match status" value="1"/>
</dbReference>
<dbReference type="GO" id="GO:0009253">
    <property type="term" value="P:peptidoglycan catabolic process"/>
    <property type="evidence" value="ECO:0007669"/>
    <property type="project" value="InterPro"/>
</dbReference>
<evidence type="ECO:0000313" key="5">
    <source>
        <dbReference type="EMBL" id="SOD93770.1"/>
    </source>
</evidence>
<feature type="region of interest" description="Disordered" evidence="2">
    <location>
        <begin position="122"/>
        <end position="144"/>
    </location>
</feature>
<dbReference type="Proteomes" id="UP000219482">
    <property type="component" value="Unassembled WGS sequence"/>
</dbReference>
<dbReference type="Gene3D" id="3.40.80.10">
    <property type="entry name" value="Peptidoglycan recognition protein-like"/>
    <property type="match status" value="1"/>
</dbReference>
<dbReference type="InterPro" id="IPR013207">
    <property type="entry name" value="LGFP"/>
</dbReference>
<feature type="compositionally biased region" description="Polar residues" evidence="2">
    <location>
        <begin position="125"/>
        <end position="144"/>
    </location>
</feature>
<evidence type="ECO:0000259" key="4">
    <source>
        <dbReference type="SMART" id="SM00701"/>
    </source>
</evidence>
<dbReference type="InterPro" id="IPR006619">
    <property type="entry name" value="PGRP_domain_met/bac"/>
</dbReference>
<feature type="chain" id="PRO_5013194000" evidence="3">
    <location>
        <begin position="26"/>
        <end position="820"/>
    </location>
</feature>
<feature type="domain" description="Peptidoglycan recognition protein family" evidence="4">
    <location>
        <begin position="194"/>
        <end position="342"/>
    </location>
</feature>